<protein>
    <submittedName>
        <fullName evidence="1">Uncharacterized protein</fullName>
    </submittedName>
</protein>
<proteinExistence type="predicted"/>
<sequence>MEPTLRQPDQPSDPRIPLSVKVVLVPFPWTFNGMSSMTFIVDPKPHKNLLKASDYHT</sequence>
<dbReference type="AlphaFoldDB" id="A0A2P2KA00"/>
<dbReference type="EMBL" id="GGEC01022013">
    <property type="protein sequence ID" value="MBX02497.1"/>
    <property type="molecule type" value="Transcribed_RNA"/>
</dbReference>
<name>A0A2P2KA00_RHIMU</name>
<organism evidence="1">
    <name type="scientific">Rhizophora mucronata</name>
    <name type="common">Asiatic mangrove</name>
    <dbReference type="NCBI Taxonomy" id="61149"/>
    <lineage>
        <taxon>Eukaryota</taxon>
        <taxon>Viridiplantae</taxon>
        <taxon>Streptophyta</taxon>
        <taxon>Embryophyta</taxon>
        <taxon>Tracheophyta</taxon>
        <taxon>Spermatophyta</taxon>
        <taxon>Magnoliopsida</taxon>
        <taxon>eudicotyledons</taxon>
        <taxon>Gunneridae</taxon>
        <taxon>Pentapetalae</taxon>
        <taxon>rosids</taxon>
        <taxon>fabids</taxon>
        <taxon>Malpighiales</taxon>
        <taxon>Rhizophoraceae</taxon>
        <taxon>Rhizophora</taxon>
    </lineage>
</organism>
<reference evidence="1" key="1">
    <citation type="submission" date="2018-02" db="EMBL/GenBank/DDBJ databases">
        <title>Rhizophora mucronata_Transcriptome.</title>
        <authorList>
            <person name="Meera S.P."/>
            <person name="Sreeshan A."/>
            <person name="Augustine A."/>
        </authorList>
    </citation>
    <scope>NUCLEOTIDE SEQUENCE</scope>
    <source>
        <tissue evidence="1">Leaf</tissue>
    </source>
</reference>
<evidence type="ECO:0000313" key="1">
    <source>
        <dbReference type="EMBL" id="MBX02497.1"/>
    </source>
</evidence>
<accession>A0A2P2KA00</accession>